<keyword evidence="4" id="KW-1185">Reference proteome</keyword>
<protein>
    <submittedName>
        <fullName evidence="3">Uncharacterized protein</fullName>
    </submittedName>
</protein>
<dbReference type="Gramene" id="RZC79288">
    <property type="protein sequence ID" value="RZC79288"/>
    <property type="gene ID" value="C5167_003477"/>
</dbReference>
<evidence type="ECO:0000256" key="1">
    <source>
        <dbReference type="SAM" id="MobiDB-lite"/>
    </source>
</evidence>
<feature type="region of interest" description="Disordered" evidence="1">
    <location>
        <begin position="58"/>
        <end position="86"/>
    </location>
</feature>
<dbReference type="AlphaFoldDB" id="A0A4Y7L4D7"/>
<sequence length="210" mass="23431">MLWLIRLHLLEISNQCHGRQWPREEYVVVLLGGYALTKLQMAPLELANSISSHLGDQNGLVPEKDVSKEVPSNNNSMRRKKSQKNNKAATVITIKSGAVEKKRSVVMQWFYSLKAAFYNLYKTFKQPVIVRYSIRPINNLGTTVGSFVGAGSASLLNVLSGSFGNLFMGIRHSSALAYPSCSCFDTQGSLRFSSPTTLVQEAFVVYRRHL</sequence>
<accession>A0A4Y7L4D7</accession>
<keyword evidence="2" id="KW-0732">Signal</keyword>
<reference evidence="3 4" key="1">
    <citation type="journal article" date="2018" name="Science">
        <title>The opium poppy genome and morphinan production.</title>
        <authorList>
            <person name="Guo L."/>
            <person name="Winzer T."/>
            <person name="Yang X."/>
            <person name="Li Y."/>
            <person name="Ning Z."/>
            <person name="He Z."/>
            <person name="Teodor R."/>
            <person name="Lu Y."/>
            <person name="Bowser T.A."/>
            <person name="Graham I.A."/>
            <person name="Ye K."/>
        </authorList>
    </citation>
    <scope>NUCLEOTIDE SEQUENCE [LARGE SCALE GENOMIC DNA]</scope>
    <source>
        <strain evidence="4">cv. HN1</strain>
        <tissue evidence="3">Leaves</tissue>
    </source>
</reference>
<name>A0A4Y7L4D7_PAPSO</name>
<organism evidence="3 4">
    <name type="scientific">Papaver somniferum</name>
    <name type="common">Opium poppy</name>
    <dbReference type="NCBI Taxonomy" id="3469"/>
    <lineage>
        <taxon>Eukaryota</taxon>
        <taxon>Viridiplantae</taxon>
        <taxon>Streptophyta</taxon>
        <taxon>Embryophyta</taxon>
        <taxon>Tracheophyta</taxon>
        <taxon>Spermatophyta</taxon>
        <taxon>Magnoliopsida</taxon>
        <taxon>Ranunculales</taxon>
        <taxon>Papaveraceae</taxon>
        <taxon>Papaveroideae</taxon>
        <taxon>Papaver</taxon>
    </lineage>
</organism>
<dbReference type="EMBL" id="CM010723">
    <property type="protein sequence ID" value="RZC79288.1"/>
    <property type="molecule type" value="Genomic_DNA"/>
</dbReference>
<feature type="signal peptide" evidence="2">
    <location>
        <begin position="1"/>
        <end position="18"/>
    </location>
</feature>
<evidence type="ECO:0000313" key="3">
    <source>
        <dbReference type="EMBL" id="RZC79288.1"/>
    </source>
</evidence>
<evidence type="ECO:0000313" key="4">
    <source>
        <dbReference type="Proteomes" id="UP000316621"/>
    </source>
</evidence>
<proteinExistence type="predicted"/>
<dbReference type="Proteomes" id="UP000316621">
    <property type="component" value="Chromosome 9"/>
</dbReference>
<feature type="chain" id="PRO_5021246524" evidence="2">
    <location>
        <begin position="19"/>
        <end position="210"/>
    </location>
</feature>
<evidence type="ECO:0000256" key="2">
    <source>
        <dbReference type="SAM" id="SignalP"/>
    </source>
</evidence>
<gene>
    <name evidence="3" type="ORF">C5167_003477</name>
</gene>